<evidence type="ECO:0000256" key="1">
    <source>
        <dbReference type="SAM" id="MobiDB-lite"/>
    </source>
</evidence>
<dbReference type="Gene3D" id="3.90.1840.10">
    <property type="entry name" value="Major capsid protein"/>
    <property type="match status" value="1"/>
</dbReference>
<dbReference type="SUPFAM" id="SSF82856">
    <property type="entry name" value="L-A virus major coat protein"/>
    <property type="match status" value="1"/>
</dbReference>
<dbReference type="InterPro" id="IPR036332">
    <property type="entry name" value="Major_coat_LA-virus_sf"/>
</dbReference>
<proteinExistence type="predicted"/>
<dbReference type="EMBL" id="OL795379">
    <property type="protein sequence ID" value="WAK73610.1"/>
    <property type="molecule type" value="Genomic_RNA"/>
</dbReference>
<accession>A0A9E8YVV1</accession>
<reference evidence="2" key="1">
    <citation type="submission" date="2021-12" db="EMBL/GenBank/DDBJ databases">
        <title>Study of the virome of Phytophthora palustris.</title>
        <authorList>
            <person name="Botella L."/>
            <person name="Jung T."/>
        </authorList>
    </citation>
    <scope>NUCLEOTIDE SEQUENCE</scope>
    <source>
        <strain evidence="2">KA0156</strain>
    </source>
</reference>
<protein>
    <submittedName>
        <fullName evidence="2">Capsid protein</fullName>
    </submittedName>
</protein>
<name>A0A9E8YVV1_9VIRU</name>
<feature type="region of interest" description="Disordered" evidence="1">
    <location>
        <begin position="650"/>
        <end position="682"/>
    </location>
</feature>
<sequence length="682" mass="76010">MTMSKSFTNVLFKESFVKSFGPDFAHGLFGVQTKGRMTMRVGEDSYVNNYRPNTYFRMVGLKTDVRFDIAHTDYSGFNSKLINGDGSYNGEAALTEYARTAPEKRLLTASAALDTYTTGVRDSHEAFLYNMCISWMHALLYKHSGGKDKKFVMKNPVYSDSHGSMAASEYLTAEEITIEVGPPAPAAMAEADFTPRQDGMYWGRPYVVRYPKHSAAQEVFYLSHIVGREHATPIHGDVVIPGLDPELIYLERTSGSGGIHMNPLTVDWGKPEEMWLWIKQYVEVNRLQSQFAAVLETYLSVLVQPVWSNVESHVWEKTVLEVRLGAFNPTRAMIRLNLDGLPYTPYAAAHEVYEDDVNNINMTILQAGVANYLRLLGTYAAYDYNKPNLPDKRSFFLETDSDTTMFESPESRAAAISVITGQEVVTCMTQGAHSLLNLEELQFVTEVSFGPNGVGRHYIDKICSPVTGALVLGMCNSEIPAVAHLAGHHVIEGSEALAGIENDKALAFAQGMRILGCDMEYRSNYTRGLFQTWTPVKEWVLLHGYWSDWKFARVVSQLEEIVERPNAHGPHPEINDLVAGKSVTITYTAPALSPVKYGTTTQLSLAYYKQRPQSKLKFKVRAPYSAELITQPKQLRFAVSDFRLAPEPILGPGLADAEQTDLTAEGRVLEHTESPPSPDAET</sequence>
<organism evidence="2">
    <name type="scientific">Phytophthora palustris toti-like virus 3-3</name>
    <dbReference type="NCBI Taxonomy" id="2976314"/>
    <lineage>
        <taxon>Viruses</taxon>
        <taxon>Riboviria</taxon>
        <taxon>Orthornavirae</taxon>
        <taxon>Duplornaviricota</taxon>
        <taxon>Chrymotiviricetes</taxon>
        <taxon>Ghabrivirales</taxon>
        <taxon>Totiviridae</taxon>
    </lineage>
</organism>
<evidence type="ECO:0000313" key="2">
    <source>
        <dbReference type="EMBL" id="WAK73610.1"/>
    </source>
</evidence>